<evidence type="ECO:0000256" key="2">
    <source>
        <dbReference type="ARBA" id="ARBA00009580"/>
    </source>
</evidence>
<proteinExistence type="inferred from homology"/>
<dbReference type="FunFam" id="3.90.190.10:FF:000035">
    <property type="entry name" value="Tyrosine phosphatase, putative"/>
    <property type="match status" value="1"/>
</dbReference>
<dbReference type="InterPro" id="IPR004861">
    <property type="entry name" value="Siw14-like"/>
</dbReference>
<evidence type="ECO:0000256" key="4">
    <source>
        <dbReference type="ARBA" id="ARBA00022801"/>
    </source>
</evidence>
<gene>
    <name evidence="5" type="ORF">TRICI_003715</name>
</gene>
<dbReference type="VEuPathDB" id="FungiDB:TRICI_003715"/>
<keyword evidence="3" id="KW-0963">Cytoplasm</keyword>
<organism evidence="5 6">
    <name type="scientific">Trichomonascus ciferrii</name>
    <dbReference type="NCBI Taxonomy" id="44093"/>
    <lineage>
        <taxon>Eukaryota</taxon>
        <taxon>Fungi</taxon>
        <taxon>Dikarya</taxon>
        <taxon>Ascomycota</taxon>
        <taxon>Saccharomycotina</taxon>
        <taxon>Dipodascomycetes</taxon>
        <taxon>Dipodascales</taxon>
        <taxon>Trichomonascaceae</taxon>
        <taxon>Trichomonascus</taxon>
        <taxon>Trichomonascus ciferrii complex</taxon>
    </lineage>
</organism>
<sequence>MGSTHTGIGSREVKRLYIYMLTPPEAFGCVEDGIYRCSALDPLNLQFLSTLGLGIIISLNPEKPSKPVRSFAQENVIQLVHLGLRPWRPVLDNWMLFSKELIQDALTYILDRGKQPVLILDSTNAFVGVLRNLQHWNYSSVVAEYRAFSGGKSHYMTEIFLELLDLKCIPHEQAIKEKESKLPLSKNETQIIISLPPDEVLPDWFKFQSRLWQQELESES</sequence>
<dbReference type="SUPFAM" id="SSF52799">
    <property type="entry name" value="(Phosphotyrosine protein) phosphatases II"/>
    <property type="match status" value="1"/>
</dbReference>
<comment type="subcellular location">
    <subcellularLocation>
        <location evidence="1">Cytoplasm</location>
    </subcellularLocation>
</comment>
<dbReference type="AlphaFoldDB" id="A0A642V2I2"/>
<name>A0A642V2I2_9ASCO</name>
<protein>
    <submittedName>
        <fullName evidence="5">Uncharacterized protein</fullName>
    </submittedName>
</protein>
<comment type="similarity">
    <text evidence="2">Belongs to the protein-tyrosine phosphatase family.</text>
</comment>
<keyword evidence="6" id="KW-1185">Reference proteome</keyword>
<evidence type="ECO:0000313" key="5">
    <source>
        <dbReference type="EMBL" id="KAA8911800.1"/>
    </source>
</evidence>
<keyword evidence="4" id="KW-0378">Hydrolase</keyword>
<dbReference type="Gene3D" id="3.90.190.10">
    <property type="entry name" value="Protein tyrosine phosphatase superfamily"/>
    <property type="match status" value="1"/>
</dbReference>
<dbReference type="InterPro" id="IPR020428">
    <property type="entry name" value="PFA-DSPs"/>
</dbReference>
<evidence type="ECO:0000313" key="6">
    <source>
        <dbReference type="Proteomes" id="UP000761534"/>
    </source>
</evidence>
<evidence type="ECO:0000256" key="1">
    <source>
        <dbReference type="ARBA" id="ARBA00004496"/>
    </source>
</evidence>
<dbReference type="EMBL" id="SWFS01000273">
    <property type="protein sequence ID" value="KAA8911800.1"/>
    <property type="molecule type" value="Genomic_DNA"/>
</dbReference>
<dbReference type="Pfam" id="PF03162">
    <property type="entry name" value="Y_phosphatase2"/>
    <property type="match status" value="1"/>
</dbReference>
<dbReference type="Proteomes" id="UP000761534">
    <property type="component" value="Unassembled WGS sequence"/>
</dbReference>
<dbReference type="PANTHER" id="PTHR31126:SF18">
    <property type="entry name" value="PROTEIN-TYROSINE-PHOSPHATASE"/>
    <property type="match status" value="1"/>
</dbReference>
<dbReference type="InterPro" id="IPR029021">
    <property type="entry name" value="Prot-tyrosine_phosphatase-like"/>
</dbReference>
<dbReference type="GO" id="GO:0016791">
    <property type="term" value="F:phosphatase activity"/>
    <property type="evidence" value="ECO:0007669"/>
    <property type="project" value="InterPro"/>
</dbReference>
<dbReference type="PANTHER" id="PTHR31126">
    <property type="entry name" value="TYROSINE-PROTEIN PHOSPHATASE"/>
    <property type="match status" value="1"/>
</dbReference>
<dbReference type="OrthoDB" id="6375174at2759"/>
<accession>A0A642V2I2</accession>
<dbReference type="PRINTS" id="PR01911">
    <property type="entry name" value="PFDSPHPHTASE"/>
</dbReference>
<dbReference type="GO" id="GO:0005737">
    <property type="term" value="C:cytoplasm"/>
    <property type="evidence" value="ECO:0007669"/>
    <property type="project" value="UniProtKB-SubCell"/>
</dbReference>
<reference evidence="5" key="1">
    <citation type="journal article" date="2019" name="G3 (Bethesda)">
        <title>Genome Assemblies of Two Rare Opportunistic Yeast Pathogens: Diutina rugosa (syn. Candida rugosa) and Trichomonascus ciferrii (syn. Candida ciferrii).</title>
        <authorList>
            <person name="Mixao V."/>
            <person name="Saus E."/>
            <person name="Hansen A.P."/>
            <person name="Lass-Florl C."/>
            <person name="Gabaldon T."/>
        </authorList>
    </citation>
    <scope>NUCLEOTIDE SEQUENCE</scope>
    <source>
        <strain evidence="5">CBS 4856</strain>
    </source>
</reference>
<comment type="caution">
    <text evidence="5">The sequence shown here is derived from an EMBL/GenBank/DDBJ whole genome shotgun (WGS) entry which is preliminary data.</text>
</comment>
<evidence type="ECO:0000256" key="3">
    <source>
        <dbReference type="ARBA" id="ARBA00022490"/>
    </source>
</evidence>
<dbReference type="CDD" id="cd14501">
    <property type="entry name" value="PFA-DSP"/>
    <property type="match status" value="1"/>
</dbReference>